<dbReference type="PIRSF" id="PIRSF000538">
    <property type="entry name" value="GlpK"/>
    <property type="match status" value="1"/>
</dbReference>
<accession>U2Z1I5</accession>
<evidence type="ECO:0000256" key="2">
    <source>
        <dbReference type="ARBA" id="ARBA00022629"/>
    </source>
</evidence>
<dbReference type="PROSITE" id="PS00445">
    <property type="entry name" value="FGGY_KINASES_2"/>
    <property type="match status" value="1"/>
</dbReference>
<dbReference type="Pfam" id="PF00370">
    <property type="entry name" value="FGGY_N"/>
    <property type="match status" value="1"/>
</dbReference>
<reference evidence="13" key="1">
    <citation type="journal article" date="2013" name="Genome Announc.">
        <title>Draft Genome Sequence of Loktanella cinnabarina LL-001T, Isolated from Deep-Sea Floor Sediment.</title>
        <authorList>
            <person name="Nishi S."/>
            <person name="Tsubouchi T."/>
            <person name="Takaki Y."/>
            <person name="Koyanagi R."/>
            <person name="Satoh N."/>
            <person name="Maruyama T."/>
            <person name="Hatada Y."/>
        </authorList>
    </citation>
    <scope>NUCLEOTIDE SEQUENCE [LARGE SCALE GENOMIC DNA]</scope>
    <source>
        <strain evidence="13">LL-001</strain>
    </source>
</reference>
<comment type="catalytic activity">
    <reaction evidence="8 10">
        <text>D-xylulose + ATP = D-xylulose 5-phosphate + ADP + H(+)</text>
        <dbReference type="Rhea" id="RHEA:10964"/>
        <dbReference type="ChEBI" id="CHEBI:15378"/>
        <dbReference type="ChEBI" id="CHEBI:17140"/>
        <dbReference type="ChEBI" id="CHEBI:30616"/>
        <dbReference type="ChEBI" id="CHEBI:57737"/>
        <dbReference type="ChEBI" id="CHEBI:456216"/>
        <dbReference type="EC" id="2.7.1.17"/>
    </reaction>
</comment>
<keyword evidence="3 8" id="KW-0808">Transferase</keyword>
<feature type="binding site" evidence="8">
    <location>
        <begin position="143"/>
        <end position="144"/>
    </location>
    <ligand>
        <name>substrate</name>
    </ligand>
</feature>
<comment type="caution">
    <text evidence="13">The sequence shown here is derived from an EMBL/GenBank/DDBJ whole genome shotgun (WGS) entry which is preliminary data.</text>
</comment>
<dbReference type="EC" id="2.7.1.17" evidence="8 10"/>
<gene>
    <name evidence="8 10" type="primary">xylB</name>
    <name evidence="13" type="ORF">MBELCI_0984</name>
</gene>
<evidence type="ECO:0000256" key="9">
    <source>
        <dbReference type="RuleBase" id="RU003733"/>
    </source>
</evidence>
<evidence type="ECO:0000256" key="10">
    <source>
        <dbReference type="RuleBase" id="RU364073"/>
    </source>
</evidence>
<proteinExistence type="inferred from homology"/>
<dbReference type="InterPro" id="IPR018484">
    <property type="entry name" value="FGGY_N"/>
</dbReference>
<dbReference type="HAMAP" id="MF_02220">
    <property type="entry name" value="XylB"/>
    <property type="match status" value="1"/>
</dbReference>
<evidence type="ECO:0000256" key="8">
    <source>
        <dbReference type="HAMAP-Rule" id="MF_02220"/>
    </source>
</evidence>
<dbReference type="Pfam" id="PF02782">
    <property type="entry name" value="FGGY_C"/>
    <property type="match status" value="1"/>
</dbReference>
<dbReference type="Proteomes" id="UP000016566">
    <property type="component" value="Unassembled WGS sequence"/>
</dbReference>
<dbReference type="GO" id="GO:0042732">
    <property type="term" value="P:D-xylose metabolic process"/>
    <property type="evidence" value="ECO:0007669"/>
    <property type="project" value="UniProtKB-KW"/>
</dbReference>
<evidence type="ECO:0000256" key="7">
    <source>
        <dbReference type="ARBA" id="ARBA00023277"/>
    </source>
</evidence>
<evidence type="ECO:0000313" key="13">
    <source>
        <dbReference type="EMBL" id="GAD54932.1"/>
    </source>
</evidence>
<comment type="similarity">
    <text evidence="1 8 9">Belongs to the FGGY kinase family.</text>
</comment>
<keyword evidence="6 8" id="KW-0067">ATP-binding</keyword>
<dbReference type="NCBIfam" id="TIGR01312">
    <property type="entry name" value="XylB"/>
    <property type="match status" value="1"/>
</dbReference>
<name>U2Z1I5_9RHOB</name>
<evidence type="ECO:0000313" key="14">
    <source>
        <dbReference type="Proteomes" id="UP000016566"/>
    </source>
</evidence>
<feature type="domain" description="Carbohydrate kinase FGGY N-terminal" evidence="11">
    <location>
        <begin position="67"/>
        <end position="306"/>
    </location>
</feature>
<sequence length="547" mass="57589">MTTRRDAEFSHASERFISVLLPSERQDVADAIPRRGESTGDALGMRPGLGLLLGPRLITGSHRIMSYLGIDLGTSGLRALLVDDEGVPMGAVERHYAAAHPRSGWSEQDPADWIAALEGAVADLRAAHPAFAGLRGIGVAGHMHGATLLDAKDRVIRPCILWNDTRAHAEAAQLDATEGVRALSGNIVFPGFTAPKLEWVRTNEPEAYARVAKVLLPAAYLNLYLTGTHVADMSDSAGTSWLDTGARDWSDALLGAGHMRRDQMPRLVEGCERAGELRADLVSAWGLDGAVAVAGGAGDNAAAACGIGALSEGEGFLSLGTSGVLLAARDGYCPAPETALHTFCHAVPKRWYQMGVMLSAADSLIWLSSITGTGAAELTGALGDTLLPPGRVRFLPYLSGERTPHNDAEIRGSFTGIGADTTRDDLTRAVLEGVAFGLRDSHEALKASGARIDRLMAIGGGTRSRYWLRLIATVLGVPLDLPKDGEFGAALGAARLGLIAAMGVAPENVMLRPAIGASIEPEAGLRADFDKTYAAFRASYPAIRAIQ</sequence>
<dbReference type="InterPro" id="IPR018483">
    <property type="entry name" value="Carb_kinase_FGGY_CS"/>
</dbReference>
<dbReference type="InterPro" id="IPR006000">
    <property type="entry name" value="Xylulokinase"/>
</dbReference>
<dbReference type="InterPro" id="IPR050406">
    <property type="entry name" value="FGGY_Carb_Kinase"/>
</dbReference>
<dbReference type="GO" id="GO:0004856">
    <property type="term" value="F:D-xylulokinase activity"/>
    <property type="evidence" value="ECO:0007669"/>
    <property type="project" value="UniProtKB-UniRule"/>
</dbReference>
<dbReference type="InterPro" id="IPR018485">
    <property type="entry name" value="FGGY_C"/>
</dbReference>
<dbReference type="SUPFAM" id="SSF53067">
    <property type="entry name" value="Actin-like ATPase domain"/>
    <property type="match status" value="2"/>
</dbReference>
<dbReference type="CDD" id="cd07808">
    <property type="entry name" value="ASKHA_NBD_FGGY_EcXK-like"/>
    <property type="match status" value="1"/>
</dbReference>
<evidence type="ECO:0000256" key="1">
    <source>
        <dbReference type="ARBA" id="ARBA00009156"/>
    </source>
</evidence>
<keyword evidence="4 8" id="KW-0547">Nucleotide-binding</keyword>
<evidence type="ECO:0000256" key="3">
    <source>
        <dbReference type="ARBA" id="ARBA00022679"/>
    </source>
</evidence>
<feature type="active site" description="Proton acceptor" evidence="8">
    <location>
        <position position="299"/>
    </location>
</feature>
<dbReference type="GO" id="GO:0005998">
    <property type="term" value="P:xylulose catabolic process"/>
    <property type="evidence" value="ECO:0007669"/>
    <property type="project" value="UniProtKB-UniRule"/>
</dbReference>
<keyword evidence="7 8" id="KW-0119">Carbohydrate metabolism</keyword>
<dbReference type="Gene3D" id="3.30.420.40">
    <property type="match status" value="2"/>
</dbReference>
<dbReference type="InterPro" id="IPR000577">
    <property type="entry name" value="Carb_kinase_FGGY"/>
</dbReference>
<dbReference type="InterPro" id="IPR043129">
    <property type="entry name" value="ATPase_NBD"/>
</dbReference>
<feature type="site" description="Important for activity" evidence="8">
    <location>
        <position position="71"/>
    </location>
</feature>
<dbReference type="PANTHER" id="PTHR43095:SF6">
    <property type="entry name" value="XYLULOSE KINASE"/>
    <property type="match status" value="1"/>
</dbReference>
<protein>
    <recommendedName>
        <fullName evidence="8 10">Xylulose kinase</fullName>
        <shortName evidence="8 10">Xylulokinase</shortName>
        <ecNumber evidence="8 10">2.7.1.17</ecNumber>
    </recommendedName>
</protein>
<keyword evidence="5 8" id="KW-0418">Kinase</keyword>
<evidence type="ECO:0000256" key="5">
    <source>
        <dbReference type="ARBA" id="ARBA00022777"/>
    </source>
</evidence>
<dbReference type="EMBL" id="BATB01000008">
    <property type="protein sequence ID" value="GAD54932.1"/>
    <property type="molecule type" value="Genomic_DNA"/>
</dbReference>
<dbReference type="STRING" id="1337093.MBELCI_0984"/>
<dbReference type="PROSITE" id="PS00933">
    <property type="entry name" value="FGGY_KINASES_1"/>
    <property type="match status" value="1"/>
</dbReference>
<keyword evidence="2 8" id="KW-0859">Xylose metabolism</keyword>
<feature type="domain" description="Carbohydrate kinase FGGY C-terminal" evidence="12">
    <location>
        <begin position="317"/>
        <end position="501"/>
    </location>
</feature>
<evidence type="ECO:0000256" key="4">
    <source>
        <dbReference type="ARBA" id="ARBA00022741"/>
    </source>
</evidence>
<organism evidence="13 14">
    <name type="scientific">Limimaricola cinnabarinus LL-001</name>
    <dbReference type="NCBI Taxonomy" id="1337093"/>
    <lineage>
        <taxon>Bacteria</taxon>
        <taxon>Pseudomonadati</taxon>
        <taxon>Pseudomonadota</taxon>
        <taxon>Alphaproteobacteria</taxon>
        <taxon>Rhodobacterales</taxon>
        <taxon>Paracoccaceae</taxon>
        <taxon>Limimaricola</taxon>
    </lineage>
</organism>
<dbReference type="eggNOG" id="COG1070">
    <property type="taxonomic scope" value="Bacteria"/>
</dbReference>
<keyword evidence="14" id="KW-1185">Reference proteome</keyword>
<evidence type="ECO:0000256" key="6">
    <source>
        <dbReference type="ARBA" id="ARBA00022840"/>
    </source>
</evidence>
<evidence type="ECO:0000259" key="11">
    <source>
        <dbReference type="Pfam" id="PF00370"/>
    </source>
</evidence>
<dbReference type="PANTHER" id="PTHR43095">
    <property type="entry name" value="SUGAR KINASE"/>
    <property type="match status" value="1"/>
</dbReference>
<dbReference type="GO" id="GO:0005524">
    <property type="term" value="F:ATP binding"/>
    <property type="evidence" value="ECO:0007669"/>
    <property type="project" value="UniProtKB-UniRule"/>
</dbReference>
<evidence type="ECO:0000259" key="12">
    <source>
        <dbReference type="Pfam" id="PF02782"/>
    </source>
</evidence>
<dbReference type="AlphaFoldDB" id="U2Z1I5"/>
<comment type="function">
    <text evidence="8">Catalyzes the phosphorylation of D-xylulose to D-xylulose 5-phosphate.</text>
</comment>